<keyword evidence="2" id="KW-1185">Reference proteome</keyword>
<dbReference type="Proteomes" id="UP000790377">
    <property type="component" value="Unassembled WGS sequence"/>
</dbReference>
<evidence type="ECO:0000313" key="1">
    <source>
        <dbReference type="EMBL" id="KAH7907977.1"/>
    </source>
</evidence>
<comment type="caution">
    <text evidence="1">The sequence shown here is derived from an EMBL/GenBank/DDBJ whole genome shotgun (WGS) entry which is preliminary data.</text>
</comment>
<accession>A0ACB8A438</accession>
<sequence length="240" mass="26574">MTDVNPSNSLGLDFDSLQIADPTEPSVESPIAQSTDEPSRAVSSADAKDKKKPYINPERVKTGGTQREKLSEEELAERMLRIKGQNEKIKQRRLDVQADENAFKKTQEAERIRQAHIRKEQEHVDRTREQNARRKMDKIQSREWDSGKPTGDWKQPKRPVTYTESPESETITQPVESNSIRSRGGTRGGGSTRARGRGRGGSSGHVSSSTATENVTTLPTALDIQALPAQEPTPAEISSS</sequence>
<organism evidence="1 2">
    <name type="scientific">Hygrophoropsis aurantiaca</name>
    <dbReference type="NCBI Taxonomy" id="72124"/>
    <lineage>
        <taxon>Eukaryota</taxon>
        <taxon>Fungi</taxon>
        <taxon>Dikarya</taxon>
        <taxon>Basidiomycota</taxon>
        <taxon>Agaricomycotina</taxon>
        <taxon>Agaricomycetes</taxon>
        <taxon>Agaricomycetidae</taxon>
        <taxon>Boletales</taxon>
        <taxon>Coniophorineae</taxon>
        <taxon>Hygrophoropsidaceae</taxon>
        <taxon>Hygrophoropsis</taxon>
    </lineage>
</organism>
<protein>
    <submittedName>
        <fullName evidence="1">Uncharacterized protein</fullName>
    </submittedName>
</protein>
<evidence type="ECO:0000313" key="2">
    <source>
        <dbReference type="Proteomes" id="UP000790377"/>
    </source>
</evidence>
<reference evidence="1" key="1">
    <citation type="journal article" date="2021" name="New Phytol.">
        <title>Evolutionary innovations through gain and loss of genes in the ectomycorrhizal Boletales.</title>
        <authorList>
            <person name="Wu G."/>
            <person name="Miyauchi S."/>
            <person name="Morin E."/>
            <person name="Kuo A."/>
            <person name="Drula E."/>
            <person name="Varga T."/>
            <person name="Kohler A."/>
            <person name="Feng B."/>
            <person name="Cao Y."/>
            <person name="Lipzen A."/>
            <person name="Daum C."/>
            <person name="Hundley H."/>
            <person name="Pangilinan J."/>
            <person name="Johnson J."/>
            <person name="Barry K."/>
            <person name="LaButti K."/>
            <person name="Ng V."/>
            <person name="Ahrendt S."/>
            <person name="Min B."/>
            <person name="Choi I.G."/>
            <person name="Park H."/>
            <person name="Plett J.M."/>
            <person name="Magnuson J."/>
            <person name="Spatafora J.W."/>
            <person name="Nagy L.G."/>
            <person name="Henrissat B."/>
            <person name="Grigoriev I.V."/>
            <person name="Yang Z.L."/>
            <person name="Xu J."/>
            <person name="Martin F.M."/>
        </authorList>
    </citation>
    <scope>NUCLEOTIDE SEQUENCE</scope>
    <source>
        <strain evidence="1">ATCC 28755</strain>
    </source>
</reference>
<dbReference type="EMBL" id="MU267855">
    <property type="protein sequence ID" value="KAH7907977.1"/>
    <property type="molecule type" value="Genomic_DNA"/>
</dbReference>
<gene>
    <name evidence="1" type="ORF">BJ138DRAFT_1137337</name>
</gene>
<name>A0ACB8A438_9AGAM</name>
<proteinExistence type="predicted"/>